<dbReference type="SUPFAM" id="SSF69318">
    <property type="entry name" value="Integrin alpha N-terminal domain"/>
    <property type="match status" value="2"/>
</dbReference>
<evidence type="ECO:0000259" key="8">
    <source>
        <dbReference type="Pfam" id="PF17210"/>
    </source>
</evidence>
<dbReference type="InterPro" id="IPR013519">
    <property type="entry name" value="Int_alpha_beta-p"/>
</dbReference>
<dbReference type="Pfam" id="PF17210">
    <property type="entry name" value="SdrD_B"/>
    <property type="match status" value="4"/>
</dbReference>
<dbReference type="SUPFAM" id="SSF50969">
    <property type="entry name" value="YVTN repeat-like/Quinoprotein amine dehydrogenase"/>
    <property type="match status" value="1"/>
</dbReference>
<feature type="domain" description="DUF11" evidence="7">
    <location>
        <begin position="1010"/>
        <end position="1136"/>
    </location>
</feature>
<dbReference type="InterPro" id="IPR028994">
    <property type="entry name" value="Integrin_alpha_N"/>
</dbReference>
<dbReference type="InterPro" id="IPR051417">
    <property type="entry name" value="SDr/BOS_complex"/>
</dbReference>
<feature type="domain" description="SD-repeat containing protein B" evidence="8">
    <location>
        <begin position="43"/>
        <end position="111"/>
    </location>
</feature>
<dbReference type="Pfam" id="PF01345">
    <property type="entry name" value="DUF11"/>
    <property type="match status" value="4"/>
</dbReference>
<feature type="domain" description="DUF11" evidence="7">
    <location>
        <begin position="739"/>
        <end position="868"/>
    </location>
</feature>
<dbReference type="SUPFAM" id="SSF117074">
    <property type="entry name" value="Hypothetical protein PA1324"/>
    <property type="match status" value="4"/>
</dbReference>
<dbReference type="Proteomes" id="UP000676194">
    <property type="component" value="Chromosome"/>
</dbReference>
<evidence type="ECO:0000313" key="9">
    <source>
        <dbReference type="EMBL" id="QVL31416.1"/>
    </source>
</evidence>
<evidence type="ECO:0000259" key="7">
    <source>
        <dbReference type="Pfam" id="PF01345"/>
    </source>
</evidence>
<accession>A0A8E6B5C4</accession>
<keyword evidence="5" id="KW-0325">Glycoprotein</keyword>
<dbReference type="Gene3D" id="2.60.40.10">
    <property type="entry name" value="Immunoglobulins"/>
    <property type="match status" value="6"/>
</dbReference>
<dbReference type="InterPro" id="IPR001434">
    <property type="entry name" value="OmcB-like_DUF11"/>
</dbReference>
<dbReference type="RefSeq" id="WP_213495297.1">
    <property type="nucleotide sequence ID" value="NZ_CP074694.1"/>
</dbReference>
<keyword evidence="10" id="KW-1185">Reference proteome</keyword>
<dbReference type="NCBIfam" id="TIGR01451">
    <property type="entry name" value="B_ant_repeat"/>
    <property type="match status" value="4"/>
</dbReference>
<feature type="domain" description="DUF11" evidence="7">
    <location>
        <begin position="1372"/>
        <end position="1486"/>
    </location>
</feature>
<feature type="domain" description="SD-repeat containing protein B" evidence="8">
    <location>
        <begin position="610"/>
        <end position="708"/>
    </location>
</feature>
<dbReference type="EMBL" id="CP074694">
    <property type="protein sequence ID" value="QVL31416.1"/>
    <property type="molecule type" value="Genomic_DNA"/>
</dbReference>
<protein>
    <submittedName>
        <fullName evidence="9">DUF11 domain-containing protein</fullName>
    </submittedName>
</protein>
<dbReference type="PANTHER" id="PTHR23303:SF15">
    <property type="entry name" value="COLOSSIN-A"/>
    <property type="match status" value="1"/>
</dbReference>
<feature type="domain" description="DUF11" evidence="7">
    <location>
        <begin position="874"/>
        <end position="1004"/>
    </location>
</feature>
<keyword evidence="2" id="KW-0964">Secreted</keyword>
<evidence type="ECO:0000256" key="2">
    <source>
        <dbReference type="ARBA" id="ARBA00022525"/>
    </source>
</evidence>
<organism evidence="9 10">
    <name type="scientific">Telmatocola sphagniphila</name>
    <dbReference type="NCBI Taxonomy" id="1123043"/>
    <lineage>
        <taxon>Bacteria</taxon>
        <taxon>Pseudomonadati</taxon>
        <taxon>Planctomycetota</taxon>
        <taxon>Planctomycetia</taxon>
        <taxon>Gemmatales</taxon>
        <taxon>Gemmataceae</taxon>
    </lineage>
</organism>
<feature type="region of interest" description="Disordered" evidence="6">
    <location>
        <begin position="1496"/>
        <end position="1519"/>
    </location>
</feature>
<proteinExistence type="predicted"/>
<dbReference type="InterPro" id="IPR013517">
    <property type="entry name" value="FG-GAP"/>
</dbReference>
<gene>
    <name evidence="9" type="ORF">KIH39_21605</name>
</gene>
<dbReference type="KEGG" id="tsph:KIH39_21605"/>
<evidence type="ECO:0000256" key="6">
    <source>
        <dbReference type="SAM" id="MobiDB-lite"/>
    </source>
</evidence>
<dbReference type="InterPro" id="IPR047589">
    <property type="entry name" value="DUF11_rpt"/>
</dbReference>
<keyword evidence="3" id="KW-0732">Signal</keyword>
<evidence type="ECO:0000256" key="3">
    <source>
        <dbReference type="ARBA" id="ARBA00022729"/>
    </source>
</evidence>
<dbReference type="InterPro" id="IPR011044">
    <property type="entry name" value="Quino_amine_DH_bsu"/>
</dbReference>
<dbReference type="Gene3D" id="2.130.10.130">
    <property type="entry name" value="Integrin alpha, N-terminal"/>
    <property type="match status" value="2"/>
</dbReference>
<evidence type="ECO:0000256" key="5">
    <source>
        <dbReference type="ARBA" id="ARBA00023180"/>
    </source>
</evidence>
<name>A0A8E6B5C4_9BACT</name>
<dbReference type="Pfam" id="PF13517">
    <property type="entry name" value="FG-GAP_3"/>
    <property type="match status" value="1"/>
</dbReference>
<keyword evidence="4" id="KW-0677">Repeat</keyword>
<sequence>MRWLRKSLSQAVQKSLRLPSPTRKNHLHVQELESRDVPSVSGLVFRDYNANGVLDSREPGVAGVTVTAYDINNNVVGTTTTTTNGTYNLNFATVSNRPLRLEFTNYASYLQPGAQGASAGTDVQFVIDGATGVNFDLNNPLDYAQAASQLTIATQEYVYGNQLTGANANSPVLVSFNYNAAGPANNGGSPYTVLATAKQIGTTWGETYQNTSNTIFVSAFMKSYAGFGPGGPGAIYAVNTVTGQVTLLYTVQNVGTDPHPTDATNDANWFNDVNSFDSVGKVGLGGLQISADGRSLYTVNLNTNQLVVIPITASGAFDGGRSVQTFNIPNPNAALGAARAGDIHAFAVALNDGTIYVGEVDSAQSSQKASDMAAYVYAFNPATNTFNTTPVLNFPLNYNRGDVNVVSGISATWNPWISSWNQSLALNAGNPLFPSYPQAMLTGITFDNGSMVLGFRDRWGDQTGYKVGAPIAGDNTQYSGIAGGDILRASQNLNGNGVPNGTFTIEPLTYPPQTNVTKYYTGANYQNFHDDIAEGGVVQVPGFSDVITSAFDPIQGGSKYTGGVIHLNDTTGVRVAGADYQLYDGSNLAAFGKANGIGDVVALQSPAPIEIGNRVWADTNGDGIQEAGEPGINGITVDLLLNGNVIQTATTSNGGQYYFTGLLPNTNYQVRIDPNQTTLTNDGLTTLTQANVGSATDPNINSKATLVGGLAVINLTTGGPGNNDYSFDVGFTTPPVANVTVKKVADNPTVVAGAQAGYTLTITNTGPATATGVTLSDPLPALGGNNVWAIDPASTNAGSFTITGSAGSQSLTFSSSVSTLAVNTPLVVHVVGTTTPTAAAGFTTTLTNTATVNATNETVHNQTSTATVTVLSPDVTVTKTADAATINGGQTAGFTVTINNIGAGTANGVTLVDALPNLGTGTTWQIDNTIGNPASFVLGGTAGAQTLSLVNGTNLAAAGSLKVHITAVSVPGLAPFTANFPNTATVSATNEATSLQNSTATASVTVLSPDVTVTKTADAAGLTAGQTAGFTVTITNTGLAPAQGVTLTDPLPALGGTNLWSIDTTKGNPAAFQLSGAAGAQTLSLVGTPTLAAGASLTLHITGVTTTSNLTLPNTATVSATNEAPPLQNQKSTATITIGTLSIGDFVWKDLNDNGIQDTNEPGVQGVSVELLSGTTVLQTTTTDANGKYLFTNLSAGTYTVEFVPSTLPAGYVFTKPNATGSTTANDSNANVTTGLTAPITLTNASDLTVDAGLVAVSSLAGNVYVDNNNNGVRDSGEAGIPNTTLTLTGTDDLGNAVSKTTLTASDGTYSFPNLRPGNYTITETQPAGFQNGKDAVGSAGGTLGNDVLSNITLAPGVSGINYNFGEINTTDIAVTQTVSKALVNVGDIVDLTFVVKNNGPLDALNTKMTTPLPTGLVFQNVVSGPGQGTYDPSTGIWNLGTLQNGVSTTLVIAVQVTQSGVFTNTAVVSTSNPETTYVNNVSPITISTIQGASKQQFLSSQPTSPGGSVSNLQPPNPGAPSVASDAIIVTGVASGAAPLIQVFNRATGAPQLSFLAFSSGFLGGVSVALGDVNGDGVADIIVGAGIGGQGHVEVFDGSTGQLIRSFLAFPGFNGAITVASADINGDGHADIIVGAGAGAPGGHVEVFDGASTTSTPAMLASFFAYDQGYLGGVNVAAGALVAGQNPDVITGSAEGATHVKAFSISGGVATQIRSFIAFAGNASGIAVAAGDTTGSGHANIIVSTTSGSSAVGIFDGTTSNLVRSFTAFPGTNAGAFVAAADANGDGKADVIVSGGPGSASQVKVFDGPTGSLLDSFLAYNSSFTGGATVAGVRQV</sequence>
<evidence type="ECO:0000256" key="1">
    <source>
        <dbReference type="ARBA" id="ARBA00004613"/>
    </source>
</evidence>
<dbReference type="PANTHER" id="PTHR23303">
    <property type="entry name" value="CARBOXYPEPTIDASE REGULATORY REGION-CONTAINING"/>
    <property type="match status" value="1"/>
</dbReference>
<dbReference type="GO" id="GO:0005576">
    <property type="term" value="C:extracellular region"/>
    <property type="evidence" value="ECO:0007669"/>
    <property type="project" value="UniProtKB-SubCell"/>
</dbReference>
<feature type="compositionally biased region" description="Polar residues" evidence="6">
    <location>
        <begin position="1496"/>
        <end position="1514"/>
    </location>
</feature>
<evidence type="ECO:0000256" key="4">
    <source>
        <dbReference type="ARBA" id="ARBA00022737"/>
    </source>
</evidence>
<reference evidence="9" key="1">
    <citation type="submission" date="2021-05" db="EMBL/GenBank/DDBJ databases">
        <title>Complete genome sequence of the cellulolytic planctomycete Telmatocola sphagniphila SP2T and characterization of the first cellulase from planctomycetes.</title>
        <authorList>
            <person name="Rakitin A.L."/>
            <person name="Beletsky A.V."/>
            <person name="Naumoff D.G."/>
            <person name="Kulichevskaya I.S."/>
            <person name="Mardanov A.V."/>
            <person name="Ravin N.V."/>
            <person name="Dedysh S.N."/>
        </authorList>
    </citation>
    <scope>NUCLEOTIDE SEQUENCE</scope>
    <source>
        <strain evidence="9">SP2T</strain>
    </source>
</reference>
<dbReference type="InterPro" id="IPR033764">
    <property type="entry name" value="Sdr_B"/>
</dbReference>
<comment type="subcellular location">
    <subcellularLocation>
        <location evidence="1">Secreted</location>
    </subcellularLocation>
</comment>
<dbReference type="SMART" id="SM00191">
    <property type="entry name" value="Int_alpha"/>
    <property type="match status" value="3"/>
</dbReference>
<evidence type="ECO:0000313" key="10">
    <source>
        <dbReference type="Proteomes" id="UP000676194"/>
    </source>
</evidence>
<feature type="domain" description="SD-repeat containing protein B" evidence="8">
    <location>
        <begin position="1262"/>
        <end position="1340"/>
    </location>
</feature>
<dbReference type="InterPro" id="IPR013783">
    <property type="entry name" value="Ig-like_fold"/>
</dbReference>
<feature type="domain" description="SD-repeat containing protein B" evidence="8">
    <location>
        <begin position="1142"/>
        <end position="1254"/>
    </location>
</feature>